<evidence type="ECO:0000256" key="1">
    <source>
        <dbReference type="SAM" id="MobiDB-lite"/>
    </source>
</evidence>
<keyword evidence="4" id="KW-1185">Reference proteome</keyword>
<name>A0AAD7B4N7_9AGAR</name>
<dbReference type="Proteomes" id="UP001221142">
    <property type="component" value="Unassembled WGS sequence"/>
</dbReference>
<feature type="region of interest" description="Disordered" evidence="1">
    <location>
        <begin position="84"/>
        <end position="108"/>
    </location>
</feature>
<reference evidence="3" key="1">
    <citation type="submission" date="2023-03" db="EMBL/GenBank/DDBJ databases">
        <title>Massive genome expansion in bonnet fungi (Mycena s.s.) driven by repeated elements and novel gene families across ecological guilds.</title>
        <authorList>
            <consortium name="Lawrence Berkeley National Laboratory"/>
            <person name="Harder C.B."/>
            <person name="Miyauchi S."/>
            <person name="Viragh M."/>
            <person name="Kuo A."/>
            <person name="Thoen E."/>
            <person name="Andreopoulos B."/>
            <person name="Lu D."/>
            <person name="Skrede I."/>
            <person name="Drula E."/>
            <person name="Henrissat B."/>
            <person name="Morin E."/>
            <person name="Kohler A."/>
            <person name="Barry K."/>
            <person name="LaButti K."/>
            <person name="Morin E."/>
            <person name="Salamov A."/>
            <person name="Lipzen A."/>
            <person name="Mereny Z."/>
            <person name="Hegedus B."/>
            <person name="Baldrian P."/>
            <person name="Stursova M."/>
            <person name="Weitz H."/>
            <person name="Taylor A."/>
            <person name="Grigoriev I.V."/>
            <person name="Nagy L.G."/>
            <person name="Martin F."/>
            <person name="Kauserud H."/>
        </authorList>
    </citation>
    <scope>NUCLEOTIDE SEQUENCE</scope>
    <source>
        <strain evidence="3">9284</strain>
    </source>
</reference>
<gene>
    <name evidence="3" type="ORF">FB45DRAFT_875791</name>
</gene>
<accession>A0AAD7B4N7</accession>
<feature type="signal peptide" evidence="2">
    <location>
        <begin position="1"/>
        <end position="21"/>
    </location>
</feature>
<protein>
    <submittedName>
        <fullName evidence="3">Uncharacterized protein</fullName>
    </submittedName>
</protein>
<evidence type="ECO:0000313" key="4">
    <source>
        <dbReference type="Proteomes" id="UP001221142"/>
    </source>
</evidence>
<keyword evidence="2" id="KW-0732">Signal</keyword>
<feature type="compositionally biased region" description="Low complexity" evidence="1">
    <location>
        <begin position="93"/>
        <end position="102"/>
    </location>
</feature>
<comment type="caution">
    <text evidence="3">The sequence shown here is derived from an EMBL/GenBank/DDBJ whole genome shotgun (WGS) entry which is preliminary data.</text>
</comment>
<feature type="chain" id="PRO_5042237171" evidence="2">
    <location>
        <begin position="22"/>
        <end position="320"/>
    </location>
</feature>
<proteinExistence type="predicted"/>
<sequence length="320" mass="34351">MAPFTFKLNFLLSALVLSVAASPTAAPLRITTSANGNVSLGQTVNLIWGGGTSPYAVSLSAPQTSRFIASARVRVRVDDLGTRDPRERVFSNPTAGTGTGRPPDTRGLTRADPYRLLSEMQCSSMVQPIPELEPIFFHDVDGRIISLTIPCELTLGKILTAEVTDSTGNTAKTPSFTVVAGPVPLFLDKIFAPGEASAVVLWRPRQDGTVRRCLGSPRLQVSVRSTAQKSCKPWEKISPSPRKLGDSRFSFSCESESTNEMAIESVRFAQHGSESHAELICGLLEIMQMSPFDSGLSSYFRLSSAFCFLPGGGGALSFSI</sequence>
<dbReference type="AlphaFoldDB" id="A0AAD7B4N7"/>
<evidence type="ECO:0000313" key="3">
    <source>
        <dbReference type="EMBL" id="KAJ7610436.1"/>
    </source>
</evidence>
<dbReference type="EMBL" id="JARKIF010000035">
    <property type="protein sequence ID" value="KAJ7610436.1"/>
    <property type="molecule type" value="Genomic_DNA"/>
</dbReference>
<evidence type="ECO:0000256" key="2">
    <source>
        <dbReference type="SAM" id="SignalP"/>
    </source>
</evidence>
<organism evidence="3 4">
    <name type="scientific">Roridomyces roridus</name>
    <dbReference type="NCBI Taxonomy" id="1738132"/>
    <lineage>
        <taxon>Eukaryota</taxon>
        <taxon>Fungi</taxon>
        <taxon>Dikarya</taxon>
        <taxon>Basidiomycota</taxon>
        <taxon>Agaricomycotina</taxon>
        <taxon>Agaricomycetes</taxon>
        <taxon>Agaricomycetidae</taxon>
        <taxon>Agaricales</taxon>
        <taxon>Marasmiineae</taxon>
        <taxon>Mycenaceae</taxon>
        <taxon>Roridomyces</taxon>
    </lineage>
</organism>